<dbReference type="InterPro" id="IPR014756">
    <property type="entry name" value="Ig_E-set"/>
</dbReference>
<dbReference type="Gene3D" id="3.20.20.80">
    <property type="entry name" value="Glycosidases"/>
    <property type="match status" value="1"/>
</dbReference>
<organism evidence="4 5">
    <name type="scientific">Mariniflexile ostreae</name>
    <dbReference type="NCBI Taxonomy" id="1520892"/>
    <lineage>
        <taxon>Bacteria</taxon>
        <taxon>Pseudomonadati</taxon>
        <taxon>Bacteroidota</taxon>
        <taxon>Flavobacteriia</taxon>
        <taxon>Flavobacteriales</taxon>
        <taxon>Flavobacteriaceae</taxon>
        <taxon>Mariniflexile</taxon>
    </lineage>
</organism>
<dbReference type="Pfam" id="PF10438">
    <property type="entry name" value="Cyc-maltodext_C"/>
    <property type="match status" value="1"/>
</dbReference>
<dbReference type="Gene3D" id="2.60.40.1180">
    <property type="entry name" value="Golgi alpha-mannosidase II"/>
    <property type="match status" value="1"/>
</dbReference>
<reference evidence="4 5" key="1">
    <citation type="submission" date="2024-09" db="EMBL/GenBank/DDBJ databases">
        <authorList>
            <person name="Sun Q."/>
            <person name="Mori K."/>
        </authorList>
    </citation>
    <scope>NUCLEOTIDE SEQUENCE [LARGE SCALE GENOMIC DNA]</scope>
    <source>
        <strain evidence="4 5">CECT 8622</strain>
    </source>
</reference>
<dbReference type="EMBL" id="JBHMFC010000007">
    <property type="protein sequence ID" value="MFB9055520.1"/>
    <property type="molecule type" value="Genomic_DNA"/>
</dbReference>
<proteinExistence type="predicted"/>
<evidence type="ECO:0000259" key="3">
    <source>
        <dbReference type="SMART" id="SM00642"/>
    </source>
</evidence>
<dbReference type="SUPFAM" id="SSF51011">
    <property type="entry name" value="Glycosyl hydrolase domain"/>
    <property type="match status" value="1"/>
</dbReference>
<dbReference type="SUPFAM" id="SSF81296">
    <property type="entry name" value="E set domains"/>
    <property type="match status" value="1"/>
</dbReference>
<dbReference type="Gene3D" id="2.60.40.10">
    <property type="entry name" value="Immunoglobulins"/>
    <property type="match status" value="1"/>
</dbReference>
<evidence type="ECO:0000313" key="4">
    <source>
        <dbReference type="EMBL" id="MFB9055520.1"/>
    </source>
</evidence>
<keyword evidence="1 4" id="KW-0378">Hydrolase</keyword>
<dbReference type="Pfam" id="PF00128">
    <property type="entry name" value="Alpha-amylase"/>
    <property type="match status" value="1"/>
</dbReference>
<dbReference type="Pfam" id="PF09087">
    <property type="entry name" value="Cyc-maltodext_N"/>
    <property type="match status" value="1"/>
</dbReference>
<evidence type="ECO:0000256" key="1">
    <source>
        <dbReference type="ARBA" id="ARBA00022801"/>
    </source>
</evidence>
<evidence type="ECO:0000256" key="2">
    <source>
        <dbReference type="ARBA" id="ARBA00023295"/>
    </source>
</evidence>
<evidence type="ECO:0000313" key="5">
    <source>
        <dbReference type="Proteomes" id="UP001589585"/>
    </source>
</evidence>
<feature type="domain" description="Glycosyl hydrolase family 13 catalytic" evidence="3">
    <location>
        <begin position="148"/>
        <end position="559"/>
    </location>
</feature>
<keyword evidence="5" id="KW-1185">Reference proteome</keyword>
<dbReference type="InterPro" id="IPR019492">
    <property type="entry name" value="Cyclo-malto-dextrinase_C"/>
</dbReference>
<dbReference type="InterPro" id="IPR013780">
    <property type="entry name" value="Glyco_hydro_b"/>
</dbReference>
<dbReference type="InterPro" id="IPR013783">
    <property type="entry name" value="Ig-like_fold"/>
</dbReference>
<dbReference type="Proteomes" id="UP001589585">
    <property type="component" value="Unassembled WGS sequence"/>
</dbReference>
<dbReference type="PANTHER" id="PTHR10357:SF210">
    <property type="entry name" value="MALTODEXTRIN GLUCOSIDASE"/>
    <property type="match status" value="1"/>
</dbReference>
<protein>
    <submittedName>
        <fullName evidence="4">Glycoside hydrolase family 13 protein</fullName>
        <ecNumber evidence="4">3.2.1.-</ecNumber>
    </submittedName>
</protein>
<keyword evidence="2 4" id="KW-0326">Glycosidase</keyword>
<dbReference type="SUPFAM" id="SSF51445">
    <property type="entry name" value="(Trans)glycosidases"/>
    <property type="match status" value="1"/>
</dbReference>
<dbReference type="InterPro" id="IPR015171">
    <property type="entry name" value="Cyc-maltodext_N"/>
</dbReference>
<sequence length="649" mass="74816">MKKSITLYFLCVMALNSSCQKQNPMTIEQVETALITTERHDLNRVEPPNWWIGFKNTSLQLLIHHPEISKTHPEISYAGVSIKQVHKANSPNYLFIDLEISKNTKPGTFNIIFKQENHEDLVYTYTLKSREQPAEDYVGFNSSDAVYLITPDRFSNGDPSNDIHETLLEKTIDRSNNYARHGGDIQGITNHLDYIQDLGFTAIWPCPLLMNDMSQGSYHGYAMTDFYLIDPRFGTLENYLELSSKMSKKGMKLIMDHVANHCGVEHWWMKDLPFKDWINHQDIFEKSEKDQDVKNPIITSHRRTTNQDQYASEIDKKAMNEGWFVSAMPDLNQRNPFMAKYTIQNSIWWIETAKLSGIRQDTYPYPDKNFMSTWAGEIMNEYPNFSIVGEEWTTNPLLIAYWQQGHQNKDGYNSNLKSPMDFAMQDQIVKGLNNDESFSTGLIEIYKGLANDFAYAKPEDLMVFVDNHDMSRIFTQLKGDVANTKAALSYLLMLPRIPQIYYGTEILMHDFDHPGDHGLIRSDFPGGWEGDSANAFTTEGLTDAQKDMQIYLKKILNYRKTSKAIHEGKTIHFAPEDGVYALFRVLEEETVVHIINKNENGIQLNTQRFDEMGLKGKTLKNIINEQQFDWPESLFLQEKGSIILSTKTD</sequence>
<dbReference type="SMART" id="SM00642">
    <property type="entry name" value="Aamy"/>
    <property type="match status" value="1"/>
</dbReference>
<dbReference type="GO" id="GO:0016798">
    <property type="term" value="F:hydrolase activity, acting on glycosyl bonds"/>
    <property type="evidence" value="ECO:0007669"/>
    <property type="project" value="UniProtKB-KW"/>
</dbReference>
<dbReference type="RefSeq" id="WP_379859708.1">
    <property type="nucleotide sequence ID" value="NZ_JBHMFC010000007.1"/>
</dbReference>
<name>A0ABV5F7X2_9FLAO</name>
<comment type="caution">
    <text evidence="4">The sequence shown here is derived from an EMBL/GenBank/DDBJ whole genome shotgun (WGS) entry which is preliminary data.</text>
</comment>
<dbReference type="InterPro" id="IPR006047">
    <property type="entry name" value="GH13_cat_dom"/>
</dbReference>
<gene>
    <name evidence="4" type="ORF">ACFFU9_02085</name>
</gene>
<dbReference type="EC" id="3.2.1.-" evidence="4"/>
<accession>A0ABV5F7X2</accession>
<dbReference type="PANTHER" id="PTHR10357">
    <property type="entry name" value="ALPHA-AMYLASE FAMILY MEMBER"/>
    <property type="match status" value="1"/>
</dbReference>
<dbReference type="InterPro" id="IPR017853">
    <property type="entry name" value="GH"/>
</dbReference>
<dbReference type="CDD" id="cd11340">
    <property type="entry name" value="AmyAc_bac_CMD_like_3"/>
    <property type="match status" value="1"/>
</dbReference>